<dbReference type="PANTHER" id="PTHR30146">
    <property type="entry name" value="LACI-RELATED TRANSCRIPTIONAL REPRESSOR"/>
    <property type="match status" value="1"/>
</dbReference>
<proteinExistence type="predicted"/>
<dbReference type="InterPro" id="IPR010982">
    <property type="entry name" value="Lambda_DNA-bd_dom_sf"/>
</dbReference>
<sequence>MSAGKGRKGSSTKRPMTQKQLADKLGLSTATVSLALRDSPMIAEETRKLVRDAMQKSGYVYNVAAASLRTGKTRIVGVSFHDIVHPFFAEMLASIEDSLSESGKAIFINNHGDDPERLRRFVEGLREHGADGLIVSPALGTDPEMLQLLRRAGAAIVFISRYLPGFDADFAGNADVLGMGIATRHLLSLGHKEIVMLGGLPGTTTGDNRLAGFRRAVIAEGLTWRDELHLPGAAKRIVGVELARQALSRTPRPTAFACFNDLVAFGAMNGIRAAGLVPGKDIAVVGIDDSQEAQACFPPLTTVSNHPGRIGAVAANLLLERLADPAAPFQHIAIEPVLTVRESCGSPGEN</sequence>
<name>A0A839SQV4_9PROT</name>
<dbReference type="Pfam" id="PF13377">
    <property type="entry name" value="Peripla_BP_3"/>
    <property type="match status" value="1"/>
</dbReference>
<dbReference type="PANTHER" id="PTHR30146:SF148">
    <property type="entry name" value="HTH-TYPE TRANSCRIPTIONAL REPRESSOR PURR-RELATED"/>
    <property type="match status" value="1"/>
</dbReference>
<dbReference type="GO" id="GO:0000976">
    <property type="term" value="F:transcription cis-regulatory region binding"/>
    <property type="evidence" value="ECO:0007669"/>
    <property type="project" value="TreeGrafter"/>
</dbReference>
<reference evidence="7 8" key="1">
    <citation type="submission" date="2020-08" db="EMBL/GenBank/DDBJ databases">
        <title>Genomic Encyclopedia of Type Strains, Phase III (KMG-III): the genomes of soil and plant-associated and newly described type strains.</title>
        <authorList>
            <person name="Whitman W."/>
        </authorList>
    </citation>
    <scope>NUCLEOTIDE SEQUENCE [LARGE SCALE GENOMIC DNA]</scope>
    <source>
        <strain evidence="7 8">CECT 8803</strain>
    </source>
</reference>
<keyword evidence="1" id="KW-0678">Repressor</keyword>
<keyword evidence="3 7" id="KW-0238">DNA-binding</keyword>
<dbReference type="CDD" id="cd01392">
    <property type="entry name" value="HTH_LacI"/>
    <property type="match status" value="1"/>
</dbReference>
<gene>
    <name evidence="7" type="ORF">FHR98_000469</name>
</gene>
<comment type="caution">
    <text evidence="7">The sequence shown here is derived from an EMBL/GenBank/DDBJ whole genome shotgun (WGS) entry which is preliminary data.</text>
</comment>
<evidence type="ECO:0000256" key="5">
    <source>
        <dbReference type="SAM" id="MobiDB-lite"/>
    </source>
</evidence>
<dbReference type="RefSeq" id="WP_183415009.1">
    <property type="nucleotide sequence ID" value="NZ_JACHXA010000001.1"/>
</dbReference>
<dbReference type="InterPro" id="IPR028082">
    <property type="entry name" value="Peripla_BP_I"/>
</dbReference>
<accession>A0A839SQV4</accession>
<dbReference type="InterPro" id="IPR046335">
    <property type="entry name" value="LacI/GalR-like_sensor"/>
</dbReference>
<evidence type="ECO:0000313" key="8">
    <source>
        <dbReference type="Proteomes" id="UP000581135"/>
    </source>
</evidence>
<dbReference type="InterPro" id="IPR000843">
    <property type="entry name" value="HTH_LacI"/>
</dbReference>
<feature type="compositionally biased region" description="Basic residues" evidence="5">
    <location>
        <begin position="1"/>
        <end position="11"/>
    </location>
</feature>
<keyword evidence="4" id="KW-0804">Transcription</keyword>
<feature type="domain" description="HTH lacI-type" evidence="6">
    <location>
        <begin position="16"/>
        <end position="70"/>
    </location>
</feature>
<dbReference type="Proteomes" id="UP000581135">
    <property type="component" value="Unassembled WGS sequence"/>
</dbReference>
<organism evidence="7 8">
    <name type="scientific">Limibacillus halophilus</name>
    <dbReference type="NCBI Taxonomy" id="1579333"/>
    <lineage>
        <taxon>Bacteria</taxon>
        <taxon>Pseudomonadati</taxon>
        <taxon>Pseudomonadota</taxon>
        <taxon>Alphaproteobacteria</taxon>
        <taxon>Rhodospirillales</taxon>
        <taxon>Rhodovibrionaceae</taxon>
        <taxon>Limibacillus</taxon>
    </lineage>
</organism>
<dbReference type="EMBL" id="JACHXA010000001">
    <property type="protein sequence ID" value="MBB3064204.1"/>
    <property type="molecule type" value="Genomic_DNA"/>
</dbReference>
<evidence type="ECO:0000256" key="3">
    <source>
        <dbReference type="ARBA" id="ARBA00023125"/>
    </source>
</evidence>
<dbReference type="SUPFAM" id="SSF47413">
    <property type="entry name" value="lambda repressor-like DNA-binding domains"/>
    <property type="match status" value="1"/>
</dbReference>
<evidence type="ECO:0000256" key="4">
    <source>
        <dbReference type="ARBA" id="ARBA00023163"/>
    </source>
</evidence>
<protein>
    <submittedName>
        <fullName evidence="7">DNA-binding LacI/PurR family transcriptional regulator</fullName>
    </submittedName>
</protein>
<dbReference type="SMART" id="SM00354">
    <property type="entry name" value="HTH_LACI"/>
    <property type="match status" value="1"/>
</dbReference>
<dbReference type="CDD" id="cd06289">
    <property type="entry name" value="PBP1_MalI-like"/>
    <property type="match status" value="1"/>
</dbReference>
<dbReference type="PROSITE" id="PS50932">
    <property type="entry name" value="HTH_LACI_2"/>
    <property type="match status" value="1"/>
</dbReference>
<keyword evidence="8" id="KW-1185">Reference proteome</keyword>
<keyword evidence="2" id="KW-0805">Transcription regulation</keyword>
<evidence type="ECO:0000256" key="1">
    <source>
        <dbReference type="ARBA" id="ARBA00022491"/>
    </source>
</evidence>
<dbReference type="GO" id="GO:0003700">
    <property type="term" value="F:DNA-binding transcription factor activity"/>
    <property type="evidence" value="ECO:0007669"/>
    <property type="project" value="TreeGrafter"/>
</dbReference>
<dbReference type="Gene3D" id="1.10.260.40">
    <property type="entry name" value="lambda repressor-like DNA-binding domains"/>
    <property type="match status" value="1"/>
</dbReference>
<evidence type="ECO:0000259" key="6">
    <source>
        <dbReference type="PROSITE" id="PS50932"/>
    </source>
</evidence>
<evidence type="ECO:0000256" key="2">
    <source>
        <dbReference type="ARBA" id="ARBA00023015"/>
    </source>
</evidence>
<evidence type="ECO:0000313" key="7">
    <source>
        <dbReference type="EMBL" id="MBB3064204.1"/>
    </source>
</evidence>
<dbReference type="SUPFAM" id="SSF53822">
    <property type="entry name" value="Periplasmic binding protein-like I"/>
    <property type="match status" value="1"/>
</dbReference>
<dbReference type="AlphaFoldDB" id="A0A839SQV4"/>
<dbReference type="Gene3D" id="3.40.50.2300">
    <property type="match status" value="2"/>
</dbReference>
<dbReference type="Pfam" id="PF00356">
    <property type="entry name" value="LacI"/>
    <property type="match status" value="1"/>
</dbReference>
<feature type="region of interest" description="Disordered" evidence="5">
    <location>
        <begin position="1"/>
        <end position="22"/>
    </location>
</feature>